<dbReference type="Proteomes" id="UP000597613">
    <property type="component" value="Unassembled WGS sequence"/>
</dbReference>
<keyword evidence="4" id="KW-1185">Reference proteome</keyword>
<keyword evidence="2" id="KW-0472">Membrane</keyword>
<keyword evidence="2" id="KW-1133">Transmembrane helix</keyword>
<protein>
    <submittedName>
        <fullName evidence="3">Uncharacterized protein</fullName>
    </submittedName>
</protein>
<comment type="caution">
    <text evidence="3">The sequence shown here is derived from an EMBL/GenBank/DDBJ whole genome shotgun (WGS) entry which is preliminary data.</text>
</comment>
<evidence type="ECO:0000313" key="4">
    <source>
        <dbReference type="Proteomes" id="UP000597613"/>
    </source>
</evidence>
<feature type="transmembrane region" description="Helical" evidence="2">
    <location>
        <begin position="39"/>
        <end position="57"/>
    </location>
</feature>
<feature type="region of interest" description="Disordered" evidence="1">
    <location>
        <begin position="246"/>
        <end position="266"/>
    </location>
</feature>
<evidence type="ECO:0000313" key="3">
    <source>
        <dbReference type="EMBL" id="MBC3941672.1"/>
    </source>
</evidence>
<accession>A0ABR7AMZ2</accession>
<feature type="compositionally biased region" description="Low complexity" evidence="1">
    <location>
        <begin position="249"/>
        <end position="260"/>
    </location>
</feature>
<evidence type="ECO:0000256" key="2">
    <source>
        <dbReference type="SAM" id="Phobius"/>
    </source>
</evidence>
<dbReference type="EMBL" id="JACONT010000014">
    <property type="protein sequence ID" value="MBC3941672.1"/>
    <property type="molecule type" value="Genomic_DNA"/>
</dbReference>
<sequence>MIALTRQTLIRSLPVYGAVVGGLIAAMSVLLASTETLESAVWTTGVAALVPAAAPPLGTTARALLALGSGALVAALLWSSLFLLFGPGGVFAKASPREDGVPVIRRADAHPDAPPRKPMSAADLGTPMMEVGVGAGLGTGLATGLNAGRDERTIPADLDQPLAAFDPKAILPVPMEPVRPVSPLAQAMVAPVVESSSTAEPDTFVTAPLVEPIERPVEVAEDGVAEAGLAEDGVAEHEVAECGAPEINAPTPIARPARATGEPTSPPTIEALLRRLEQGALRRGRIGTH</sequence>
<feature type="transmembrane region" description="Helical" evidence="2">
    <location>
        <begin position="12"/>
        <end position="33"/>
    </location>
</feature>
<evidence type="ECO:0000256" key="1">
    <source>
        <dbReference type="SAM" id="MobiDB-lite"/>
    </source>
</evidence>
<name>A0ABR7AMZ2_9SPHN</name>
<feature type="transmembrane region" description="Helical" evidence="2">
    <location>
        <begin position="64"/>
        <end position="85"/>
    </location>
</feature>
<dbReference type="RefSeq" id="WP_187503404.1">
    <property type="nucleotide sequence ID" value="NZ_CP162536.1"/>
</dbReference>
<gene>
    <name evidence="3" type="ORF">H8S47_08235</name>
</gene>
<proteinExistence type="predicted"/>
<keyword evidence="2" id="KW-0812">Transmembrane</keyword>
<organism evidence="3 4">
    <name type="scientific">Sphingomonas albertensis</name>
    <dbReference type="NCBI Taxonomy" id="2762591"/>
    <lineage>
        <taxon>Bacteria</taxon>
        <taxon>Pseudomonadati</taxon>
        <taxon>Pseudomonadota</taxon>
        <taxon>Alphaproteobacteria</taxon>
        <taxon>Sphingomonadales</taxon>
        <taxon>Sphingomonadaceae</taxon>
        <taxon>Sphingomonas</taxon>
    </lineage>
</organism>
<reference evidence="3 4" key="1">
    <citation type="submission" date="2020-08" db="EMBL/GenBank/DDBJ databases">
        <title>Putative novel bacterial strains isolated from necrotic wheat leaf tissues caused by Xanthomonas translucens.</title>
        <authorList>
            <person name="Tambong J.T."/>
        </authorList>
    </citation>
    <scope>NUCLEOTIDE SEQUENCE [LARGE SCALE GENOMIC DNA]</scope>
    <source>
        <strain evidence="4">DOAB 1063</strain>
    </source>
</reference>